<reference evidence="1 2" key="1">
    <citation type="submission" date="2016-10" db="EMBL/GenBank/DDBJ databases">
        <authorList>
            <person name="de Groot N.N."/>
        </authorList>
    </citation>
    <scope>NUCLEOTIDE SEQUENCE [LARGE SCALE GENOMIC DNA]</scope>
    <source>
        <strain evidence="1 2">CGMCC 4.5681</strain>
    </source>
</reference>
<keyword evidence="2" id="KW-1185">Reference proteome</keyword>
<protein>
    <submittedName>
        <fullName evidence="1">Uncharacterized protein</fullName>
    </submittedName>
</protein>
<organism evidence="1 2">
    <name type="scientific">Nonomuraea maritima</name>
    <dbReference type="NCBI Taxonomy" id="683260"/>
    <lineage>
        <taxon>Bacteria</taxon>
        <taxon>Bacillati</taxon>
        <taxon>Actinomycetota</taxon>
        <taxon>Actinomycetes</taxon>
        <taxon>Streptosporangiales</taxon>
        <taxon>Streptosporangiaceae</taxon>
        <taxon>Nonomuraea</taxon>
    </lineage>
</organism>
<dbReference type="RefSeq" id="WP_143022246.1">
    <property type="nucleotide sequence ID" value="NZ_FNFB01000022.1"/>
</dbReference>
<sequence length="90" mass="10087">MDGIPDVLAWCESRRVVPVLATLAWRPVGDHLCETYGFTRCSGPSLEVVDGHYTGATLDSWDEYAKRDFAARVADWLDRKDGASRADRSR</sequence>
<gene>
    <name evidence="1" type="ORF">SAMN05421874_12254</name>
</gene>
<evidence type="ECO:0000313" key="2">
    <source>
        <dbReference type="Proteomes" id="UP000198683"/>
    </source>
</evidence>
<dbReference type="InterPro" id="IPR023214">
    <property type="entry name" value="HAD_sf"/>
</dbReference>
<dbReference type="EMBL" id="FNFB01000022">
    <property type="protein sequence ID" value="SDL47495.1"/>
    <property type="molecule type" value="Genomic_DNA"/>
</dbReference>
<dbReference type="Proteomes" id="UP000198683">
    <property type="component" value="Unassembled WGS sequence"/>
</dbReference>
<proteinExistence type="predicted"/>
<dbReference type="AlphaFoldDB" id="A0A1G9KDK3"/>
<dbReference type="Gene3D" id="3.40.50.1000">
    <property type="entry name" value="HAD superfamily/HAD-like"/>
    <property type="match status" value="1"/>
</dbReference>
<name>A0A1G9KDK3_9ACTN</name>
<dbReference type="STRING" id="683260.SAMN05421874_12254"/>
<dbReference type="OrthoDB" id="3615082at2"/>
<accession>A0A1G9KDK3</accession>
<evidence type="ECO:0000313" key="1">
    <source>
        <dbReference type="EMBL" id="SDL47495.1"/>
    </source>
</evidence>